<dbReference type="EMBL" id="MNLB01000001">
    <property type="protein sequence ID" value="PAC74211.1"/>
    <property type="molecule type" value="Genomic_DNA"/>
</dbReference>
<name>A0A173XB31_BIFPS</name>
<dbReference type="Proteomes" id="UP001212008">
    <property type="component" value="Unassembled WGS sequence"/>
</dbReference>
<evidence type="ECO:0000256" key="1">
    <source>
        <dbReference type="ARBA" id="ARBA00022679"/>
    </source>
</evidence>
<dbReference type="Gene3D" id="3.40.1190.20">
    <property type="match status" value="1"/>
</dbReference>
<dbReference type="EMBL" id="JAQKRA010000001">
    <property type="protein sequence ID" value="MDB6491156.1"/>
    <property type="molecule type" value="Genomic_DNA"/>
</dbReference>
<dbReference type="SUPFAM" id="SSF53613">
    <property type="entry name" value="Ribokinase-like"/>
    <property type="match status" value="1"/>
</dbReference>
<reference evidence="5 7" key="1">
    <citation type="journal article" date="2017" name="ISME J.">
        <title>Unveiling bifidobacterial biogeography across the mammalian branch of the tree of life.</title>
        <authorList>
            <person name="Milani C."/>
            <person name="Mangifesta M."/>
            <person name="Mancabelli L."/>
            <person name="Lugli G.A."/>
            <person name="James K."/>
            <person name="Duranti S."/>
            <person name="Turroni F."/>
            <person name="Ferrario C."/>
            <person name="Ossiprandi M.C."/>
            <person name="van Sinderen D."/>
            <person name="Ventura M."/>
        </authorList>
    </citation>
    <scope>NUCLEOTIDE SEQUENCE [LARGE SCALE GENOMIC DNA]</scope>
    <source>
        <strain evidence="5 7">1E</strain>
    </source>
</reference>
<gene>
    <name evidence="5" type="ORF">BPS1E_0076</name>
    <name evidence="6" type="ORF">DXA79_02135</name>
    <name evidence="4" type="ORF">PMN70_02905</name>
</gene>
<feature type="domain" description="Carbohydrate kinase PfkB" evidence="3">
    <location>
        <begin position="4"/>
        <end position="319"/>
    </location>
</feature>
<evidence type="ECO:0000313" key="5">
    <source>
        <dbReference type="EMBL" id="PAC74211.1"/>
    </source>
</evidence>
<evidence type="ECO:0000313" key="7">
    <source>
        <dbReference type="Proteomes" id="UP000216789"/>
    </source>
</evidence>
<sequence>MTGKVISLGQVIVDLTMNVDAVPRAGEDVFAGNVQTQVGASFNTLYAVRRMGVKASHAGVIGTGPWASQILQTLENQEIQHIGKRDAVHDSGFCVALTDANAERTFISTRGAEAYGSADAFDSVNPEKRDVVHVSGYTLVHHTADALLAFVKRTTEHREFTAVFDPSPMISAVDDDVFRVMLAYRPIWSCNEREATLIAQRLAALDSGDSCDCKVSRDMLQEIESANVNEETVAWLCDRLQSPVIVRVGADGAWSAIPGDEVLRIPGFPMKAVDTNGAGDCHAGVLCALLCEGVPLEEAVRCANAASALSVTRSGPATCPDRKEVERLLGRAF</sequence>
<dbReference type="PANTHER" id="PTHR10584">
    <property type="entry name" value="SUGAR KINASE"/>
    <property type="match status" value="1"/>
</dbReference>
<evidence type="ECO:0000313" key="8">
    <source>
        <dbReference type="Proteomes" id="UP000261031"/>
    </source>
</evidence>
<dbReference type="GO" id="GO:0005829">
    <property type="term" value="C:cytosol"/>
    <property type="evidence" value="ECO:0007669"/>
    <property type="project" value="TreeGrafter"/>
</dbReference>
<dbReference type="STRING" id="28026.GCA_000940535_00411"/>
<dbReference type="EMBL" id="QSWD01000001">
    <property type="protein sequence ID" value="RGP04693.1"/>
    <property type="molecule type" value="Genomic_DNA"/>
</dbReference>
<evidence type="ECO:0000256" key="2">
    <source>
        <dbReference type="ARBA" id="ARBA00022777"/>
    </source>
</evidence>
<dbReference type="PANTHER" id="PTHR10584:SF166">
    <property type="entry name" value="RIBOKINASE"/>
    <property type="match status" value="1"/>
</dbReference>
<evidence type="ECO:0000313" key="9">
    <source>
        <dbReference type="Proteomes" id="UP001212008"/>
    </source>
</evidence>
<dbReference type="GO" id="GO:0016301">
    <property type="term" value="F:kinase activity"/>
    <property type="evidence" value="ECO:0007669"/>
    <property type="project" value="UniProtKB-KW"/>
</dbReference>
<reference evidence="6 8" key="2">
    <citation type="submission" date="2018-08" db="EMBL/GenBank/DDBJ databases">
        <title>A genome reference for cultivated species of the human gut microbiota.</title>
        <authorList>
            <person name="Zou Y."/>
            <person name="Xue W."/>
            <person name="Luo G."/>
        </authorList>
    </citation>
    <scope>NUCLEOTIDE SEQUENCE [LARGE SCALE GENOMIC DNA]</scope>
    <source>
        <strain evidence="6 8">OF05-12</strain>
    </source>
</reference>
<dbReference type="InterPro" id="IPR029056">
    <property type="entry name" value="Ribokinase-like"/>
</dbReference>
<dbReference type="Proteomes" id="UP000261031">
    <property type="component" value="Unassembled WGS sequence"/>
</dbReference>
<comment type="caution">
    <text evidence="6">The sequence shown here is derived from an EMBL/GenBank/DDBJ whole genome shotgun (WGS) entry which is preliminary data.</text>
</comment>
<evidence type="ECO:0000313" key="6">
    <source>
        <dbReference type="EMBL" id="RGP04693.1"/>
    </source>
</evidence>
<dbReference type="InterPro" id="IPR002139">
    <property type="entry name" value="Ribo/fructo_kinase"/>
</dbReference>
<proteinExistence type="predicted"/>
<dbReference type="InterPro" id="IPR011611">
    <property type="entry name" value="PfkB_dom"/>
</dbReference>
<organism evidence="6 8">
    <name type="scientific">Bifidobacterium pseudocatenulatum</name>
    <dbReference type="NCBI Taxonomy" id="28026"/>
    <lineage>
        <taxon>Bacteria</taxon>
        <taxon>Bacillati</taxon>
        <taxon>Actinomycetota</taxon>
        <taxon>Actinomycetes</taxon>
        <taxon>Bifidobacteriales</taxon>
        <taxon>Bifidobacteriaceae</taxon>
        <taxon>Bifidobacterium</taxon>
    </lineage>
</organism>
<evidence type="ECO:0000259" key="3">
    <source>
        <dbReference type="Pfam" id="PF00294"/>
    </source>
</evidence>
<protein>
    <submittedName>
        <fullName evidence="4 5">Carbohydrate kinase</fullName>
    </submittedName>
</protein>
<dbReference type="GeneID" id="45598904"/>
<keyword evidence="1" id="KW-0808">Transferase</keyword>
<dbReference type="AlphaFoldDB" id="A0A173XB31"/>
<dbReference type="RefSeq" id="WP_004219974.1">
    <property type="nucleotide sequence ID" value="NZ_AP031419.1"/>
</dbReference>
<evidence type="ECO:0000313" key="4">
    <source>
        <dbReference type="EMBL" id="MDB6491156.1"/>
    </source>
</evidence>
<dbReference type="Pfam" id="PF00294">
    <property type="entry name" value="PfkB"/>
    <property type="match status" value="1"/>
</dbReference>
<accession>A0A173XB31</accession>
<dbReference type="GO" id="GO:0006796">
    <property type="term" value="P:phosphate-containing compound metabolic process"/>
    <property type="evidence" value="ECO:0007669"/>
    <property type="project" value="UniProtKB-ARBA"/>
</dbReference>
<dbReference type="PRINTS" id="PR00990">
    <property type="entry name" value="RIBOKINASE"/>
</dbReference>
<reference evidence="4 9" key="3">
    <citation type="submission" date="2023-01" db="EMBL/GenBank/DDBJ databases">
        <title>Human gut microbiome strain richness.</title>
        <authorList>
            <person name="Chen-Liaw A."/>
        </authorList>
    </citation>
    <scope>NUCLEOTIDE SEQUENCE [LARGE SCALE GENOMIC DNA]</scope>
    <source>
        <strain evidence="4 9">RTP21311st1_C8_RTP21311_201001</strain>
    </source>
</reference>
<dbReference type="Proteomes" id="UP000216789">
    <property type="component" value="Unassembled WGS sequence"/>
</dbReference>
<dbReference type="OrthoDB" id="8578462at2"/>
<keyword evidence="2 4" id="KW-0418">Kinase</keyword>